<dbReference type="PANTHER" id="PTHR43808:SF25">
    <property type="entry name" value="PEPTIDASE M20 DIMERISATION DOMAIN-CONTAINING PROTEIN"/>
    <property type="match status" value="1"/>
</dbReference>
<organism evidence="4 5">
    <name type="scientific">Natrarchaeobius chitinivorans</name>
    <dbReference type="NCBI Taxonomy" id="1679083"/>
    <lineage>
        <taxon>Archaea</taxon>
        <taxon>Methanobacteriati</taxon>
        <taxon>Methanobacteriota</taxon>
        <taxon>Stenosarchaea group</taxon>
        <taxon>Halobacteria</taxon>
        <taxon>Halobacteriales</taxon>
        <taxon>Natrialbaceae</taxon>
        <taxon>Natrarchaeobius</taxon>
    </lineage>
</organism>
<dbReference type="InterPro" id="IPR002933">
    <property type="entry name" value="Peptidase_M20"/>
</dbReference>
<evidence type="ECO:0000313" key="5">
    <source>
        <dbReference type="Proteomes" id="UP000281431"/>
    </source>
</evidence>
<gene>
    <name evidence="4" type="ORF">EA472_02705</name>
</gene>
<evidence type="ECO:0000313" key="4">
    <source>
        <dbReference type="EMBL" id="RQH03483.1"/>
    </source>
</evidence>
<reference evidence="4 5" key="1">
    <citation type="submission" date="2018-10" db="EMBL/GenBank/DDBJ databases">
        <title>Natrarchaeobius chitinivorans gen. nov., sp. nov., and Natrarchaeobius haloalkaliphilus sp. nov., alkaliphilic, chitin-utilizing haloarchaea from hypersaline alkaline lakes.</title>
        <authorList>
            <person name="Sorokin D.Y."/>
            <person name="Elcheninov A.G."/>
            <person name="Kostrikina N.A."/>
            <person name="Bale N.J."/>
            <person name="Sinninghe Damste J.S."/>
            <person name="Khijniak T.V."/>
            <person name="Kublanov I.V."/>
            <person name="Toshchakov S.V."/>
        </authorList>
    </citation>
    <scope>NUCLEOTIDE SEQUENCE [LARGE SCALE GENOMIC DNA]</scope>
    <source>
        <strain evidence="4 5">AArcht7</strain>
    </source>
</reference>
<keyword evidence="2" id="KW-0862">Zinc</keyword>
<evidence type="ECO:0000259" key="3">
    <source>
        <dbReference type="Pfam" id="PF07687"/>
    </source>
</evidence>
<comment type="caution">
    <text evidence="4">The sequence shown here is derived from an EMBL/GenBank/DDBJ whole genome shotgun (WGS) entry which is preliminary data.</text>
</comment>
<accession>A0A3N6NT12</accession>
<evidence type="ECO:0000256" key="1">
    <source>
        <dbReference type="ARBA" id="ARBA00022801"/>
    </source>
</evidence>
<proteinExistence type="predicted"/>
<dbReference type="AlphaFoldDB" id="A0A3N6NT12"/>
<dbReference type="PROSITE" id="PS00758">
    <property type="entry name" value="ARGE_DAPE_CPG2_1"/>
    <property type="match status" value="1"/>
</dbReference>
<dbReference type="OrthoDB" id="24854at2157"/>
<sequence length="441" mass="48433">MKVNDEIETWIDEHEEELIDFLVEYIGYRSPTGDERAVQRTHVEPFFRDEMAWDDVSIVDVSPDSDRPNVNGYLAGSGEGPALLFNGHSDVVDVSDEAERRWTTDPWDAVVDDGLVYGRGANDMKGPNTAMIWAIKAVMESDVELRGDLTLSIVVGEELNEQQYGSIPATNALLEMGLEDPFCINGEPTSNEVHVESAGTFDFRIEIPGKEIHTSQKNLTRYPQRRGLPQGSAVGVDASIHLTEVLEKLRKLEHQWNMRYDAGVYGGGGTPVPTDRQGLGPIGINCSIIRAGEYVASLPGSATIEGHVFYPPGADVDRLWGEINDAVESVATTSDWLRDHPIETSWKEHVDWPPFETPRDHPACRTLGNAITSVTGSEPIYSGFKAVCDNAYVQRECGVDAVSFGPGNVLMGAHGPDERVPIDQLLEATKVYASTIVDYCG</sequence>
<name>A0A3N6NT12_NATCH</name>
<keyword evidence="5" id="KW-1185">Reference proteome</keyword>
<dbReference type="Pfam" id="PF07687">
    <property type="entry name" value="M20_dimer"/>
    <property type="match status" value="1"/>
</dbReference>
<dbReference type="InterPro" id="IPR001261">
    <property type="entry name" value="ArgE/DapE_CS"/>
</dbReference>
<dbReference type="PANTHER" id="PTHR43808">
    <property type="entry name" value="ACETYLORNITHINE DEACETYLASE"/>
    <property type="match status" value="1"/>
</dbReference>
<dbReference type="Proteomes" id="UP000281431">
    <property type="component" value="Unassembled WGS sequence"/>
</dbReference>
<dbReference type="Pfam" id="PF01546">
    <property type="entry name" value="Peptidase_M20"/>
    <property type="match status" value="1"/>
</dbReference>
<protein>
    <submittedName>
        <fullName evidence="4">M20/M25/M40 family metallo-hydrolase</fullName>
    </submittedName>
</protein>
<dbReference type="InterPro" id="IPR011650">
    <property type="entry name" value="Peptidase_M20_dimer"/>
</dbReference>
<dbReference type="GO" id="GO:0016787">
    <property type="term" value="F:hydrolase activity"/>
    <property type="evidence" value="ECO:0007669"/>
    <property type="project" value="UniProtKB-KW"/>
</dbReference>
<dbReference type="SUPFAM" id="SSF53187">
    <property type="entry name" value="Zn-dependent exopeptidases"/>
    <property type="match status" value="1"/>
</dbReference>
<keyword evidence="1 4" id="KW-0378">Hydrolase</keyword>
<evidence type="ECO:0000256" key="2">
    <source>
        <dbReference type="ARBA" id="ARBA00022833"/>
    </source>
</evidence>
<dbReference type="EMBL" id="REFZ01000001">
    <property type="protein sequence ID" value="RQH03483.1"/>
    <property type="molecule type" value="Genomic_DNA"/>
</dbReference>
<dbReference type="InterPro" id="IPR050072">
    <property type="entry name" value="Peptidase_M20A"/>
</dbReference>
<dbReference type="Gene3D" id="3.40.630.10">
    <property type="entry name" value="Zn peptidases"/>
    <property type="match status" value="1"/>
</dbReference>
<feature type="domain" description="Peptidase M20 dimerisation" evidence="3">
    <location>
        <begin position="199"/>
        <end position="330"/>
    </location>
</feature>
<dbReference type="Gene3D" id="3.30.70.360">
    <property type="match status" value="1"/>
</dbReference>